<comment type="function">
    <text evidence="7">Thiolesterase that catalyzes the hydrolysis of S-D-lactoyl-glutathione to form glutathione and D-lactic acid.</text>
</comment>
<feature type="binding site" evidence="7">
    <location>
        <position position="66"/>
    </location>
    <ligand>
        <name>Zn(2+)</name>
        <dbReference type="ChEBI" id="CHEBI:29105"/>
        <label>2</label>
    </ligand>
</feature>
<comment type="similarity">
    <text evidence="3 7">Belongs to the metallo-beta-lactamase superfamily. Glyoxalase II family.</text>
</comment>
<feature type="binding site" evidence="7">
    <location>
        <position position="62"/>
    </location>
    <ligand>
        <name>Zn(2+)</name>
        <dbReference type="ChEBI" id="CHEBI:29105"/>
        <label>1</label>
    </ligand>
</feature>
<comment type="cofactor">
    <cofactor evidence="7">
        <name>Zn(2+)</name>
        <dbReference type="ChEBI" id="CHEBI:29105"/>
    </cofactor>
    <text evidence="7">Binds 2 Zn(2+) ions per subunit.</text>
</comment>
<dbReference type="Gene3D" id="3.60.15.10">
    <property type="entry name" value="Ribonuclease Z/Hydroxyacylglutathione hydrolase-like"/>
    <property type="match status" value="1"/>
</dbReference>
<feature type="binding site" evidence="7">
    <location>
        <position position="120"/>
    </location>
    <ligand>
        <name>Zn(2+)</name>
        <dbReference type="ChEBI" id="CHEBI:29105"/>
        <label>1</label>
    </ligand>
</feature>
<dbReference type="InterPro" id="IPR001279">
    <property type="entry name" value="Metallo-B-lactamas"/>
</dbReference>
<organism evidence="9 10">
    <name type="scientific">Orrella daihaiensis</name>
    <dbReference type="NCBI Taxonomy" id="2782176"/>
    <lineage>
        <taxon>Bacteria</taxon>
        <taxon>Pseudomonadati</taxon>
        <taxon>Pseudomonadota</taxon>
        <taxon>Betaproteobacteria</taxon>
        <taxon>Burkholderiales</taxon>
        <taxon>Alcaligenaceae</taxon>
        <taxon>Orrella</taxon>
    </lineage>
</organism>
<evidence type="ECO:0000256" key="4">
    <source>
        <dbReference type="ARBA" id="ARBA00022723"/>
    </source>
</evidence>
<comment type="catalytic activity">
    <reaction evidence="1 7">
        <text>an S-(2-hydroxyacyl)glutathione + H2O = a 2-hydroxy carboxylate + glutathione + H(+)</text>
        <dbReference type="Rhea" id="RHEA:21864"/>
        <dbReference type="ChEBI" id="CHEBI:15377"/>
        <dbReference type="ChEBI" id="CHEBI:15378"/>
        <dbReference type="ChEBI" id="CHEBI:57925"/>
        <dbReference type="ChEBI" id="CHEBI:58896"/>
        <dbReference type="ChEBI" id="CHEBI:71261"/>
        <dbReference type="EC" id="3.1.2.6"/>
    </reaction>
</comment>
<feature type="binding site" evidence="7">
    <location>
        <position position="141"/>
    </location>
    <ligand>
        <name>Zn(2+)</name>
        <dbReference type="ChEBI" id="CHEBI:29105"/>
        <label>2</label>
    </ligand>
</feature>
<dbReference type="CDD" id="cd07723">
    <property type="entry name" value="hydroxyacylglutathione_hydrolase_MBL-fold"/>
    <property type="match status" value="1"/>
</dbReference>
<feature type="binding site" evidence="7">
    <location>
        <position position="64"/>
    </location>
    <ligand>
        <name>Zn(2+)</name>
        <dbReference type="ChEBI" id="CHEBI:29105"/>
        <label>1</label>
    </ligand>
</feature>
<evidence type="ECO:0000313" key="9">
    <source>
        <dbReference type="EMBL" id="UOD50949.1"/>
    </source>
</evidence>
<comment type="subunit">
    <text evidence="7">Monomer.</text>
</comment>
<name>A0ABY4AL97_9BURK</name>
<evidence type="ECO:0000259" key="8">
    <source>
        <dbReference type="SMART" id="SM00849"/>
    </source>
</evidence>
<dbReference type="Pfam" id="PF16123">
    <property type="entry name" value="HAGH_C"/>
    <property type="match status" value="1"/>
</dbReference>
<feature type="binding site" evidence="7">
    <location>
        <position position="141"/>
    </location>
    <ligand>
        <name>Zn(2+)</name>
        <dbReference type="ChEBI" id="CHEBI:29105"/>
        <label>1</label>
    </ligand>
</feature>
<evidence type="ECO:0000256" key="3">
    <source>
        <dbReference type="ARBA" id="ARBA00006759"/>
    </source>
</evidence>
<evidence type="ECO:0000256" key="2">
    <source>
        <dbReference type="ARBA" id="ARBA00004963"/>
    </source>
</evidence>
<dbReference type="Proteomes" id="UP000831607">
    <property type="component" value="Chromosome"/>
</dbReference>
<gene>
    <name evidence="7 9" type="primary">gloB</name>
    <name evidence="9" type="ORF">DHf2319_03235</name>
</gene>
<dbReference type="HAMAP" id="MF_01374">
    <property type="entry name" value="Glyoxalase_2"/>
    <property type="match status" value="1"/>
</dbReference>
<keyword evidence="4 7" id="KW-0479">Metal-binding</keyword>
<evidence type="ECO:0000313" key="10">
    <source>
        <dbReference type="Proteomes" id="UP000831607"/>
    </source>
</evidence>
<dbReference type="Pfam" id="PF00753">
    <property type="entry name" value="Lactamase_B"/>
    <property type="match status" value="1"/>
</dbReference>
<dbReference type="PANTHER" id="PTHR43705">
    <property type="entry name" value="HYDROXYACYLGLUTATHIONE HYDROLASE"/>
    <property type="match status" value="1"/>
</dbReference>
<keyword evidence="10" id="KW-1185">Reference proteome</keyword>
<dbReference type="SMART" id="SM00849">
    <property type="entry name" value="Lactamase_B"/>
    <property type="match status" value="1"/>
</dbReference>
<keyword evidence="5 7" id="KW-0378">Hydrolase</keyword>
<dbReference type="GO" id="GO:0004416">
    <property type="term" value="F:hydroxyacylglutathione hydrolase activity"/>
    <property type="evidence" value="ECO:0007669"/>
    <property type="project" value="UniProtKB-EC"/>
</dbReference>
<dbReference type="InterPro" id="IPR032282">
    <property type="entry name" value="HAGH_C"/>
</dbReference>
<accession>A0ABY4AL97</accession>
<dbReference type="InterPro" id="IPR036866">
    <property type="entry name" value="RibonucZ/Hydroxyglut_hydro"/>
</dbReference>
<dbReference type="RefSeq" id="WP_243479363.1">
    <property type="nucleotide sequence ID" value="NZ_CP063982.1"/>
</dbReference>
<evidence type="ECO:0000256" key="6">
    <source>
        <dbReference type="ARBA" id="ARBA00022833"/>
    </source>
</evidence>
<protein>
    <recommendedName>
        <fullName evidence="7">Hydroxyacylglutathione hydrolase</fullName>
        <ecNumber evidence="7">3.1.2.6</ecNumber>
    </recommendedName>
    <alternativeName>
        <fullName evidence="7">Glyoxalase II</fullName>
        <shortName evidence="7">Glx II</shortName>
    </alternativeName>
</protein>
<dbReference type="EC" id="3.1.2.6" evidence="7"/>
<dbReference type="PIRSF" id="PIRSF005457">
    <property type="entry name" value="Glx"/>
    <property type="match status" value="1"/>
</dbReference>
<feature type="binding site" evidence="7">
    <location>
        <position position="67"/>
    </location>
    <ligand>
        <name>Zn(2+)</name>
        <dbReference type="ChEBI" id="CHEBI:29105"/>
        <label>2</label>
    </ligand>
</feature>
<sequence>MTATLTEVSNLRIRPIRAFSDNYIWMIDDGKHAVVVDPGDAMPVFDALESENLSLAAILLTHHHHDHVGGVLELLQDHKATVYGPGMENLPACDVALSEGDMVTIGAPTITLQVLDVPGHTAGHIAYTGQVGGEPVLFCGDTLFVGGCGRLFEGTPEQMLQSLDKFAALPENTKVYCAHEYTLSNLRWARTVEPDNSELAKFEAKCMQMRTQDQPTVPSSIAIEKNCNPFMRARQPSVTQAANQWANKTLAHPVEVFAALRAWKNDFK</sequence>
<dbReference type="NCBIfam" id="TIGR03413">
    <property type="entry name" value="GSH_gloB"/>
    <property type="match status" value="1"/>
</dbReference>
<feature type="domain" description="Metallo-beta-lactamase" evidence="8">
    <location>
        <begin position="21"/>
        <end position="179"/>
    </location>
</feature>
<dbReference type="PANTHER" id="PTHR43705:SF1">
    <property type="entry name" value="HYDROXYACYLGLUTATHIONE HYDROLASE GLOB"/>
    <property type="match status" value="1"/>
</dbReference>
<evidence type="ECO:0000256" key="7">
    <source>
        <dbReference type="HAMAP-Rule" id="MF_01374"/>
    </source>
</evidence>
<dbReference type="InterPro" id="IPR050110">
    <property type="entry name" value="Glyoxalase_II_hydrolase"/>
</dbReference>
<feature type="binding site" evidence="7">
    <location>
        <position position="179"/>
    </location>
    <ligand>
        <name>Zn(2+)</name>
        <dbReference type="ChEBI" id="CHEBI:29105"/>
        <label>2</label>
    </ligand>
</feature>
<dbReference type="SUPFAM" id="SSF56281">
    <property type="entry name" value="Metallo-hydrolase/oxidoreductase"/>
    <property type="match status" value="1"/>
</dbReference>
<reference evidence="9 10" key="1">
    <citation type="submission" date="2020-11" db="EMBL/GenBank/DDBJ databases">
        <title>Algicoccus daihaiensis sp.nov., isolated from Daihai Lake in Inner Mongolia.</title>
        <authorList>
            <person name="Kai J."/>
        </authorList>
    </citation>
    <scope>NUCLEOTIDE SEQUENCE [LARGE SCALE GENOMIC DNA]</scope>
    <source>
        <strain evidence="10">f23</strain>
    </source>
</reference>
<evidence type="ECO:0000256" key="5">
    <source>
        <dbReference type="ARBA" id="ARBA00022801"/>
    </source>
</evidence>
<evidence type="ECO:0000256" key="1">
    <source>
        <dbReference type="ARBA" id="ARBA00001623"/>
    </source>
</evidence>
<dbReference type="EMBL" id="CP063982">
    <property type="protein sequence ID" value="UOD50949.1"/>
    <property type="molecule type" value="Genomic_DNA"/>
</dbReference>
<dbReference type="InterPro" id="IPR017782">
    <property type="entry name" value="Hydroxyacylglutathione_Hdrlase"/>
</dbReference>
<proteinExistence type="inferred from homology"/>
<dbReference type="InterPro" id="IPR035680">
    <property type="entry name" value="Clx_II_MBL"/>
</dbReference>
<comment type="pathway">
    <text evidence="2 7">Secondary metabolite metabolism; methylglyoxal degradation; (R)-lactate from methylglyoxal: step 2/2.</text>
</comment>
<keyword evidence="6 7" id="KW-0862">Zinc</keyword>